<dbReference type="InterPro" id="IPR043744">
    <property type="entry name" value="DUF5689"/>
</dbReference>
<gene>
    <name evidence="3" type="ORF">KZO38_06385</name>
</gene>
<dbReference type="PROSITE" id="PS51257">
    <property type="entry name" value="PROKAR_LIPOPROTEIN"/>
    <property type="match status" value="1"/>
</dbReference>
<dbReference type="Proteomes" id="UP000788426">
    <property type="component" value="Unassembled WGS sequence"/>
</dbReference>
<dbReference type="RefSeq" id="WP_219481280.1">
    <property type="nucleotide sequence ID" value="NZ_JABZTH010000002.1"/>
</dbReference>
<name>A0ABS6YCT7_9BACT</name>
<keyword evidence="4" id="KW-1185">Reference proteome</keyword>
<comment type="caution">
    <text evidence="3">The sequence shown here is derived from an EMBL/GenBank/DDBJ whole genome shotgun (WGS) entry which is preliminary data.</text>
</comment>
<evidence type="ECO:0000313" key="3">
    <source>
        <dbReference type="EMBL" id="MBW4769388.1"/>
    </source>
</evidence>
<accession>A0ABS6YCT7</accession>
<feature type="domain" description="DUF5689" evidence="2">
    <location>
        <begin position="42"/>
        <end position="279"/>
    </location>
</feature>
<organism evidence="3 4">
    <name type="scientific">Hoylesella nanceiensis</name>
    <dbReference type="NCBI Taxonomy" id="425941"/>
    <lineage>
        <taxon>Bacteria</taxon>
        <taxon>Pseudomonadati</taxon>
        <taxon>Bacteroidota</taxon>
        <taxon>Bacteroidia</taxon>
        <taxon>Bacteroidales</taxon>
        <taxon>Prevotellaceae</taxon>
        <taxon>Hoylesella</taxon>
    </lineage>
</organism>
<feature type="signal peptide" evidence="1">
    <location>
        <begin position="1"/>
        <end position="22"/>
    </location>
</feature>
<evidence type="ECO:0000256" key="1">
    <source>
        <dbReference type="SAM" id="SignalP"/>
    </source>
</evidence>
<feature type="chain" id="PRO_5045914637" description="DUF5689 domain-containing protein" evidence="1">
    <location>
        <begin position="23"/>
        <end position="283"/>
    </location>
</feature>
<evidence type="ECO:0000259" key="2">
    <source>
        <dbReference type="Pfam" id="PF18942"/>
    </source>
</evidence>
<reference evidence="3 4" key="1">
    <citation type="submission" date="2021-07" db="EMBL/GenBank/DDBJ databases">
        <title>Genomic diversity and antimicrobial resistance of Prevotella spp. isolated from chronic lung disease airways.</title>
        <authorList>
            <person name="Webb K.A."/>
            <person name="Olagoke O.S."/>
            <person name="Baird T."/>
            <person name="Neill J."/>
            <person name="Pham A."/>
            <person name="Wells T.J."/>
            <person name="Ramsay K.A."/>
            <person name="Bell S.C."/>
            <person name="Sarovich D.S."/>
            <person name="Price E.P."/>
        </authorList>
    </citation>
    <scope>NUCLEOTIDE SEQUENCE [LARGE SCALE GENOMIC DNA]</scope>
    <source>
        <strain evidence="3 4">SCHI0011.S.12</strain>
    </source>
</reference>
<evidence type="ECO:0000313" key="4">
    <source>
        <dbReference type="Proteomes" id="UP000788426"/>
    </source>
</evidence>
<dbReference type="EMBL" id="JAHXCT010000004">
    <property type="protein sequence ID" value="MBW4769388.1"/>
    <property type="molecule type" value="Genomic_DNA"/>
</dbReference>
<dbReference type="Pfam" id="PF18942">
    <property type="entry name" value="DUF5689"/>
    <property type="match status" value="1"/>
</dbReference>
<proteinExistence type="predicted"/>
<protein>
    <recommendedName>
        <fullName evidence="2">DUF5689 domain-containing protein</fullName>
    </recommendedName>
</protein>
<sequence>MKKLKYIIIALVCIGLSSCMNNDWDTPQTANAYGNNSITESNVVTIASLKTTYASAISATQNSYQLIEDNIQIKGRITGNDIEGNIFNNVAIEDGSGSILIGIAQGGLFGYLPVGQEIIVNLKGLYIGSYGQQAQIGTPYTNPRGATYVSRMNRFLWNDHFKLIGKADATSVTAEEFDVTRINDASYLESNSGKLMTIKNVSFEGADGKKVFATESEKDAANSVNRSLTGINSNQLVVRTSTYADFAALPLPTGRVNITGIFTRFRNTWQILIRQKSDIQTIQ</sequence>
<keyword evidence="1" id="KW-0732">Signal</keyword>